<evidence type="ECO:0000313" key="3">
    <source>
        <dbReference type="Proteomes" id="UP000622475"/>
    </source>
</evidence>
<keyword evidence="1" id="KW-0472">Membrane</keyword>
<dbReference type="Proteomes" id="UP000622475">
    <property type="component" value="Unassembled WGS sequence"/>
</dbReference>
<gene>
    <name evidence="2" type="ORF">IRJ16_19980</name>
</gene>
<evidence type="ECO:0000313" key="2">
    <source>
        <dbReference type="EMBL" id="MBE9664171.1"/>
    </source>
</evidence>
<sequence length="66" mass="7144">MSNPAKSAENANNPSHYILLTIATFIGLAGVFVRFLGDSFFWTSLSNVILIVGIIISLKAVFAIMK</sequence>
<reference evidence="2" key="1">
    <citation type="submission" date="2020-10" db="EMBL/GenBank/DDBJ databases">
        <title>Mucilaginibacter mali sp. nov., isolated from rhizosphere soil of apple orchard.</title>
        <authorList>
            <person name="Lee J.-S."/>
            <person name="Kim H.S."/>
            <person name="Kim J.-S."/>
        </authorList>
    </citation>
    <scope>NUCLEOTIDE SEQUENCE</scope>
    <source>
        <strain evidence="2">KCTC 22746</strain>
    </source>
</reference>
<name>A0A929L6N3_9SPHI</name>
<protein>
    <submittedName>
        <fullName evidence="2">Uncharacterized protein</fullName>
    </submittedName>
</protein>
<organism evidence="2 3">
    <name type="scientific">Mucilaginibacter myungsuensis</name>
    <dbReference type="NCBI Taxonomy" id="649104"/>
    <lineage>
        <taxon>Bacteria</taxon>
        <taxon>Pseudomonadati</taxon>
        <taxon>Bacteroidota</taxon>
        <taxon>Sphingobacteriia</taxon>
        <taxon>Sphingobacteriales</taxon>
        <taxon>Sphingobacteriaceae</taxon>
        <taxon>Mucilaginibacter</taxon>
    </lineage>
</organism>
<keyword evidence="3" id="KW-1185">Reference proteome</keyword>
<accession>A0A929L6N3</accession>
<dbReference type="RefSeq" id="WP_194113419.1">
    <property type="nucleotide sequence ID" value="NZ_JADFFL010000010.1"/>
</dbReference>
<dbReference type="AlphaFoldDB" id="A0A929L6N3"/>
<keyword evidence="1" id="KW-0812">Transmembrane</keyword>
<feature type="transmembrane region" description="Helical" evidence="1">
    <location>
        <begin position="48"/>
        <end position="65"/>
    </location>
</feature>
<comment type="caution">
    <text evidence="2">The sequence shown here is derived from an EMBL/GenBank/DDBJ whole genome shotgun (WGS) entry which is preliminary data.</text>
</comment>
<dbReference type="EMBL" id="JADFFL010000010">
    <property type="protein sequence ID" value="MBE9664171.1"/>
    <property type="molecule type" value="Genomic_DNA"/>
</dbReference>
<evidence type="ECO:0000256" key="1">
    <source>
        <dbReference type="SAM" id="Phobius"/>
    </source>
</evidence>
<keyword evidence="1" id="KW-1133">Transmembrane helix</keyword>
<feature type="transmembrane region" description="Helical" evidence="1">
    <location>
        <begin position="16"/>
        <end position="36"/>
    </location>
</feature>
<proteinExistence type="predicted"/>